<feature type="compositionally biased region" description="Polar residues" evidence="1">
    <location>
        <begin position="81"/>
        <end position="92"/>
    </location>
</feature>
<reference evidence="2 3" key="1">
    <citation type="submission" date="2015-11" db="EMBL/GenBank/DDBJ databases">
        <authorList>
            <consortium name="Pathogen Informatics"/>
        </authorList>
    </citation>
    <scope>NUCLEOTIDE SEQUENCE [LARGE SCALE GENOMIC DNA]</scope>
    <source>
        <strain evidence="2 3">006A-0059</strain>
    </source>
</reference>
<accession>A0A0S4SD32</accession>
<evidence type="ECO:0000313" key="2">
    <source>
        <dbReference type="EMBL" id="CUU79193.1"/>
    </source>
</evidence>
<sequence length="103" mass="11847">MFKNKRDIYNTIKMLIGYQDYAGNSFKNPNMAYIATKTSDKKMSETDKKILNNKPVVETPKSQRKQQVLGVQMNTSKEHFSSANTKTIPQPTKKQAKAKQLKY</sequence>
<protein>
    <submittedName>
        <fullName evidence="2">Uncharacterized protein</fullName>
    </submittedName>
</protein>
<proteinExistence type="predicted"/>
<dbReference type="EMBL" id="FAVB01000002">
    <property type="protein sequence ID" value="CUU79193.1"/>
    <property type="molecule type" value="Genomic_DNA"/>
</dbReference>
<evidence type="ECO:0000313" key="3">
    <source>
        <dbReference type="Proteomes" id="UP000052237"/>
    </source>
</evidence>
<dbReference type="Proteomes" id="UP000052237">
    <property type="component" value="Unassembled WGS sequence"/>
</dbReference>
<dbReference type="RefSeq" id="WP_059429363.1">
    <property type="nucleotide sequence ID" value="NZ_CP040464.1"/>
</dbReference>
<evidence type="ECO:0000256" key="1">
    <source>
        <dbReference type="SAM" id="MobiDB-lite"/>
    </source>
</evidence>
<gene>
    <name evidence="2" type="ORF">ERS686654_01044</name>
</gene>
<feature type="region of interest" description="Disordered" evidence="1">
    <location>
        <begin position="74"/>
        <end position="103"/>
    </location>
</feature>
<feature type="compositionally biased region" description="Basic residues" evidence="1">
    <location>
        <begin position="94"/>
        <end position="103"/>
    </location>
</feature>
<keyword evidence="3" id="KW-1185">Reference proteome</keyword>
<name>A0A0S4SD32_CAMHY</name>
<comment type="caution">
    <text evidence="2">The sequence shown here is derived from an EMBL/GenBank/DDBJ whole genome shotgun (WGS) entry which is preliminary data.</text>
</comment>
<organism evidence="2 3">
    <name type="scientific">Campylobacter hyointestinalis subsp. hyointestinalis</name>
    <dbReference type="NCBI Taxonomy" id="91352"/>
    <lineage>
        <taxon>Bacteria</taxon>
        <taxon>Pseudomonadati</taxon>
        <taxon>Campylobacterota</taxon>
        <taxon>Epsilonproteobacteria</taxon>
        <taxon>Campylobacterales</taxon>
        <taxon>Campylobacteraceae</taxon>
        <taxon>Campylobacter</taxon>
    </lineage>
</organism>
<dbReference type="AlphaFoldDB" id="A0A0S4SD32"/>